<protein>
    <submittedName>
        <fullName evidence="5">GNAT family N-acetyltransferase</fullName>
    </submittedName>
</protein>
<dbReference type="Pfam" id="PF00583">
    <property type="entry name" value="Acetyltransf_1"/>
    <property type="match status" value="2"/>
</dbReference>
<keyword evidence="6" id="KW-1185">Reference proteome</keyword>
<evidence type="ECO:0000313" key="5">
    <source>
        <dbReference type="EMBL" id="MBL6458614.1"/>
    </source>
</evidence>
<sequence>MTGALVRPGRDEDAEGFIRLIGECWAEFPNCILDVDREAPELRTLASYFAQAGGALWAAEREGRVVGMVGTRPLNNDQAYEICRMYVAAPERGTGLAQSLLETAEAHARVAGAQRLVLWTDTRFDAAHRFYEKRGYVRQGAIRILDDISKSLEFRYAKPAAGLVVEALDAAAAASAERRLAEILIACVEQGASVSFFRPLAPDVARGFWKRIAADVAANRRVLLAAWLDGALVGTVQLNLDTPQSQPHRADIAKLLVDPAVRRRGVARALMQRAEQTAQRLRRRLLVLDTLAGDAAEPLYRNIGWQEAGRIPRYSLDETGTARDTVIFWKEV</sequence>
<dbReference type="InterPro" id="IPR000182">
    <property type="entry name" value="GNAT_dom"/>
</dbReference>
<dbReference type="PROSITE" id="PS51186">
    <property type="entry name" value="GNAT"/>
    <property type="match status" value="2"/>
</dbReference>
<evidence type="ECO:0000259" key="4">
    <source>
        <dbReference type="PROSITE" id="PS51186"/>
    </source>
</evidence>
<accession>A0ABS1VD08</accession>
<dbReference type="CDD" id="cd04301">
    <property type="entry name" value="NAT_SF"/>
    <property type="match status" value="2"/>
</dbReference>
<comment type="caution">
    <text evidence="5">The sequence shown here is derived from an EMBL/GenBank/DDBJ whole genome shotgun (WGS) entry which is preliminary data.</text>
</comment>
<name>A0ABS1VD08_9PROT</name>
<evidence type="ECO:0000256" key="2">
    <source>
        <dbReference type="ARBA" id="ARBA00023315"/>
    </source>
</evidence>
<dbReference type="InterPro" id="IPR050832">
    <property type="entry name" value="Bact_Acetyltransf"/>
</dbReference>
<dbReference type="PANTHER" id="PTHR43877">
    <property type="entry name" value="AMINOALKYLPHOSPHONATE N-ACETYLTRANSFERASE-RELATED-RELATED"/>
    <property type="match status" value="1"/>
</dbReference>
<evidence type="ECO:0000313" key="6">
    <source>
        <dbReference type="Proteomes" id="UP000606490"/>
    </source>
</evidence>
<dbReference type="RefSeq" id="WP_202828348.1">
    <property type="nucleotide sequence ID" value="NZ_JAEUXJ010000016.1"/>
</dbReference>
<keyword evidence="1" id="KW-0808">Transferase</keyword>
<dbReference type="InterPro" id="IPR016181">
    <property type="entry name" value="Acyl_CoA_acyltransferase"/>
</dbReference>
<dbReference type="Proteomes" id="UP000606490">
    <property type="component" value="Unassembled WGS sequence"/>
</dbReference>
<evidence type="ECO:0000256" key="3">
    <source>
        <dbReference type="SAM" id="Coils"/>
    </source>
</evidence>
<reference evidence="5 6" key="1">
    <citation type="submission" date="2021-01" db="EMBL/GenBank/DDBJ databases">
        <title>Belnapia mucosa sp. nov. and Belnapia arida sp. nov., isolated from the Tabernas Desert (Almeria, Spain).</title>
        <authorList>
            <person name="Molina-Menor E."/>
            <person name="Vidal-Verdu A."/>
            <person name="Calonge A."/>
            <person name="Satari L."/>
            <person name="Pereto Magraner J."/>
            <person name="Porcar Miralles M."/>
        </authorList>
    </citation>
    <scope>NUCLEOTIDE SEQUENCE [LARGE SCALE GENOMIC DNA]</scope>
    <source>
        <strain evidence="5 6">T6</strain>
    </source>
</reference>
<feature type="domain" description="N-acetyltransferase" evidence="4">
    <location>
        <begin position="183"/>
        <end position="332"/>
    </location>
</feature>
<feature type="domain" description="N-acetyltransferase" evidence="4">
    <location>
        <begin position="4"/>
        <end position="161"/>
    </location>
</feature>
<keyword evidence="3" id="KW-0175">Coiled coil</keyword>
<dbReference type="SUPFAM" id="SSF55729">
    <property type="entry name" value="Acyl-CoA N-acyltransferases (Nat)"/>
    <property type="match status" value="2"/>
</dbReference>
<proteinExistence type="predicted"/>
<dbReference type="EMBL" id="JAEUXJ010000016">
    <property type="protein sequence ID" value="MBL6458614.1"/>
    <property type="molecule type" value="Genomic_DNA"/>
</dbReference>
<dbReference type="PANTHER" id="PTHR43877:SF2">
    <property type="entry name" value="AMINOALKYLPHOSPHONATE N-ACETYLTRANSFERASE-RELATED"/>
    <property type="match status" value="1"/>
</dbReference>
<feature type="coiled-coil region" evidence="3">
    <location>
        <begin position="264"/>
        <end position="291"/>
    </location>
</feature>
<dbReference type="Gene3D" id="3.40.630.30">
    <property type="match status" value="2"/>
</dbReference>
<evidence type="ECO:0000256" key="1">
    <source>
        <dbReference type="ARBA" id="ARBA00022679"/>
    </source>
</evidence>
<organism evidence="5 6">
    <name type="scientific">Belnapia mucosa</name>
    <dbReference type="NCBI Taxonomy" id="2804532"/>
    <lineage>
        <taxon>Bacteria</taxon>
        <taxon>Pseudomonadati</taxon>
        <taxon>Pseudomonadota</taxon>
        <taxon>Alphaproteobacteria</taxon>
        <taxon>Acetobacterales</taxon>
        <taxon>Roseomonadaceae</taxon>
        <taxon>Belnapia</taxon>
    </lineage>
</organism>
<keyword evidence="2" id="KW-0012">Acyltransferase</keyword>
<gene>
    <name evidence="5" type="ORF">JMJ55_25065</name>
</gene>